<dbReference type="AlphaFoldDB" id="A0A0D6MMV4"/>
<dbReference type="EMBL" id="BALE01000036">
    <property type="protein sequence ID" value="GAN55009.1"/>
    <property type="molecule type" value="Genomic_DNA"/>
</dbReference>
<sequence>MTGALSFGSWRQHIICTRHTRNPARIGNRASGRAQSEGDGTDMKPELHIVEAGALAQFVPDRTAVLAASSCGVALDDKGWAVWRGWLDLGMPVRSAAHLPGCSCCAPNRALEAALGGLFADRIQGRCAAFSVAVVLGAAGSVGRLAAACRASALVSARYDCRSLPAALSMRDG</sequence>
<evidence type="ECO:0000313" key="2">
    <source>
        <dbReference type="Proteomes" id="UP000032679"/>
    </source>
</evidence>
<proteinExistence type="predicted"/>
<organism evidence="1 2">
    <name type="scientific">Tanticharoenia sakaeratensis NBRC 103193</name>
    <dbReference type="NCBI Taxonomy" id="1231623"/>
    <lineage>
        <taxon>Bacteria</taxon>
        <taxon>Pseudomonadati</taxon>
        <taxon>Pseudomonadota</taxon>
        <taxon>Alphaproteobacteria</taxon>
        <taxon>Acetobacterales</taxon>
        <taxon>Acetobacteraceae</taxon>
        <taxon>Tanticharoenia</taxon>
    </lineage>
</organism>
<evidence type="ECO:0000313" key="1">
    <source>
        <dbReference type="EMBL" id="GAN55009.1"/>
    </source>
</evidence>
<keyword evidence="2" id="KW-1185">Reference proteome</keyword>
<comment type="caution">
    <text evidence="1">The sequence shown here is derived from an EMBL/GenBank/DDBJ whole genome shotgun (WGS) entry which is preliminary data.</text>
</comment>
<reference evidence="1 2" key="1">
    <citation type="submission" date="2012-10" db="EMBL/GenBank/DDBJ databases">
        <title>Genome sequencing of Tanticharoenia sakaeratensis NBRC 103193.</title>
        <authorList>
            <person name="Azuma Y."/>
            <person name="Hadano H."/>
            <person name="Hirakawa H."/>
            <person name="Matsushita K."/>
        </authorList>
    </citation>
    <scope>NUCLEOTIDE SEQUENCE [LARGE SCALE GENOMIC DNA]</scope>
    <source>
        <strain evidence="1 2">NBRC 103193</strain>
    </source>
</reference>
<accession>A0A0D6MMV4</accession>
<name>A0A0D6MMV4_9PROT</name>
<gene>
    <name evidence="1" type="ORF">Tasa_036_027</name>
</gene>
<dbReference type="STRING" id="1231623.Tasa_036_027"/>
<dbReference type="Proteomes" id="UP000032679">
    <property type="component" value="Unassembled WGS sequence"/>
</dbReference>
<protein>
    <submittedName>
        <fullName evidence="1">Uncharacterized protein</fullName>
    </submittedName>
</protein>